<feature type="non-terminal residue" evidence="2">
    <location>
        <position position="266"/>
    </location>
</feature>
<gene>
    <name evidence="2" type="ORF">SNEC2469_LOCUS30223</name>
</gene>
<dbReference type="AlphaFoldDB" id="A0A813BCU0"/>
<name>A0A813BCU0_9DINO</name>
<organism evidence="2 3">
    <name type="scientific">Symbiodinium necroappetens</name>
    <dbReference type="NCBI Taxonomy" id="1628268"/>
    <lineage>
        <taxon>Eukaryota</taxon>
        <taxon>Sar</taxon>
        <taxon>Alveolata</taxon>
        <taxon>Dinophyceae</taxon>
        <taxon>Suessiales</taxon>
        <taxon>Symbiodiniaceae</taxon>
        <taxon>Symbiodinium</taxon>
    </lineage>
</organism>
<keyword evidence="3" id="KW-1185">Reference proteome</keyword>
<accession>A0A813BCU0</accession>
<protein>
    <submittedName>
        <fullName evidence="2">Uncharacterized protein</fullName>
    </submittedName>
</protein>
<dbReference type="Proteomes" id="UP000601435">
    <property type="component" value="Unassembled WGS sequence"/>
</dbReference>
<feature type="region of interest" description="Disordered" evidence="1">
    <location>
        <begin position="63"/>
        <end position="101"/>
    </location>
</feature>
<dbReference type="EMBL" id="CAJNJA010069950">
    <property type="protein sequence ID" value="CAE7899515.1"/>
    <property type="molecule type" value="Genomic_DNA"/>
</dbReference>
<feature type="region of interest" description="Disordered" evidence="1">
    <location>
        <begin position="1"/>
        <end position="27"/>
    </location>
</feature>
<comment type="caution">
    <text evidence="2">The sequence shown here is derived from an EMBL/GenBank/DDBJ whole genome shotgun (WGS) entry which is preliminary data.</text>
</comment>
<evidence type="ECO:0000313" key="2">
    <source>
        <dbReference type="EMBL" id="CAE7899515.1"/>
    </source>
</evidence>
<sequence>GFEQQLLSRGGARGGTQGTSRSGSQPQPCSVQLVLQRCCAPGGRAGSDVTLCWYAGLAQVEPASGHATPRGGRRNRARNFPSRFPSQPGSPMVQVSHRSGGGGPPALVRPFSTGGGLRHLFVAHMADAREVQSPQPFVSGRVEAHASTLVGQCGLSFRAELLQRTPTALQHCAGICRVPCASLPILPLVPRLLLRGKLLGARADALFSGPLRPASCLLPGCGQHPPSGPGVDGAWRLRLRRIFASFKRAPGPLVRPVPLEAGNPTV</sequence>
<reference evidence="2" key="1">
    <citation type="submission" date="2021-02" db="EMBL/GenBank/DDBJ databases">
        <authorList>
            <person name="Dougan E. K."/>
            <person name="Rhodes N."/>
            <person name="Thang M."/>
            <person name="Chan C."/>
        </authorList>
    </citation>
    <scope>NUCLEOTIDE SEQUENCE</scope>
</reference>
<evidence type="ECO:0000256" key="1">
    <source>
        <dbReference type="SAM" id="MobiDB-lite"/>
    </source>
</evidence>
<proteinExistence type="predicted"/>
<evidence type="ECO:0000313" key="3">
    <source>
        <dbReference type="Proteomes" id="UP000601435"/>
    </source>
</evidence>